<dbReference type="OrthoDB" id="4420878at2"/>
<keyword evidence="1" id="KW-0812">Transmembrane</keyword>
<feature type="transmembrane region" description="Helical" evidence="1">
    <location>
        <begin position="77"/>
        <end position="95"/>
    </location>
</feature>
<dbReference type="Pfam" id="PF04854">
    <property type="entry name" value="DUF624"/>
    <property type="match status" value="1"/>
</dbReference>
<keyword evidence="1" id="KW-1133">Transmembrane helix</keyword>
<feature type="transmembrane region" description="Helical" evidence="1">
    <location>
        <begin position="21"/>
        <end position="43"/>
    </location>
</feature>
<comment type="caution">
    <text evidence="2">The sequence shown here is derived from an EMBL/GenBank/DDBJ whole genome shotgun (WGS) entry which is preliminary data.</text>
</comment>
<evidence type="ECO:0000313" key="3">
    <source>
        <dbReference type="Proteomes" id="UP000078368"/>
    </source>
</evidence>
<evidence type="ECO:0000313" key="2">
    <source>
        <dbReference type="EMBL" id="OAP85822.1"/>
    </source>
</evidence>
<feature type="transmembrane region" description="Helical" evidence="1">
    <location>
        <begin position="178"/>
        <end position="197"/>
    </location>
</feature>
<dbReference type="Proteomes" id="UP000078368">
    <property type="component" value="Unassembled WGS sequence"/>
</dbReference>
<evidence type="ECO:0000256" key="1">
    <source>
        <dbReference type="SAM" id="Phobius"/>
    </source>
</evidence>
<evidence type="ECO:0008006" key="4">
    <source>
        <dbReference type="Google" id="ProtNLM"/>
    </source>
</evidence>
<accession>A0A179B2D0</accession>
<organism evidence="2 3">
    <name type="scientific">Peptidiphaga gingivicola</name>
    <dbReference type="NCBI Taxonomy" id="2741497"/>
    <lineage>
        <taxon>Bacteria</taxon>
        <taxon>Bacillati</taxon>
        <taxon>Actinomycetota</taxon>
        <taxon>Actinomycetes</taxon>
        <taxon>Actinomycetales</taxon>
        <taxon>Actinomycetaceae</taxon>
        <taxon>Peptidiphaga</taxon>
    </lineage>
</organism>
<dbReference type="RefSeq" id="WP_064230785.1">
    <property type="nucleotide sequence ID" value="NZ_LVZK01000001.1"/>
</dbReference>
<feature type="transmembrane region" description="Helical" evidence="1">
    <location>
        <begin position="107"/>
        <end position="130"/>
    </location>
</feature>
<dbReference type="EMBL" id="LVZK01000001">
    <property type="protein sequence ID" value="OAP85822.1"/>
    <property type="molecule type" value="Genomic_DNA"/>
</dbReference>
<name>A0A179B2D0_9ACTO</name>
<keyword evidence="3" id="KW-1185">Reference proteome</keyword>
<reference evidence="2 3" key="1">
    <citation type="submission" date="2016-04" db="EMBL/GenBank/DDBJ databases">
        <title>Peptidophaga gingivicola gen. nov., sp. nov., isolated from human subgingival plaque.</title>
        <authorList>
            <person name="Beall C.J."/>
            <person name="Mokrzan E.M."/>
            <person name="Griffen A.L."/>
            <person name="Leys E.J."/>
        </authorList>
    </citation>
    <scope>NUCLEOTIDE SEQUENCE [LARGE SCALE GENOMIC DNA]</scope>
    <source>
        <strain evidence="2 3">BA112</strain>
    </source>
</reference>
<dbReference type="AlphaFoldDB" id="A0A179B2D0"/>
<proteinExistence type="predicted"/>
<dbReference type="STRING" id="1823756.A4H34_01105"/>
<sequence length="211" mass="22195">MGVLSPDSKFYRGLSTATDLVIVNLLTLAASIPVVTAGAALTACARVCGETVREEDGYLVRTWWAAFRKNLAQSMGWWIPCAFLLGAGAAESWFLSGIDDSRLAGGLNGLLIVGLTAVLGVLSWIAPLQAFFENTAIGHVGNAAVLAGGYLWRTLANVAVALAPLAVFVAVPRARMAAVWFVAIIGVAFTAYMQAIVEKAALDKLLEAARN</sequence>
<gene>
    <name evidence="2" type="ORF">A4H34_01105</name>
</gene>
<feature type="transmembrane region" description="Helical" evidence="1">
    <location>
        <begin position="150"/>
        <end position="171"/>
    </location>
</feature>
<keyword evidence="1" id="KW-0472">Membrane</keyword>
<dbReference type="InterPro" id="IPR006938">
    <property type="entry name" value="DUF624"/>
</dbReference>
<protein>
    <recommendedName>
        <fullName evidence="4">DUF624 domain-containing protein</fullName>
    </recommendedName>
</protein>